<evidence type="ECO:0000313" key="3">
    <source>
        <dbReference type="Proteomes" id="UP000179047"/>
    </source>
</evidence>
<dbReference type="Gene3D" id="3.40.50.300">
    <property type="entry name" value="P-loop containing nucleotide triphosphate hydrolases"/>
    <property type="match status" value="1"/>
</dbReference>
<organism evidence="2 3">
    <name type="scientific">Candidatus Yanofskybacteria bacterium RIFCSPLOWO2_01_FULL_49_25</name>
    <dbReference type="NCBI Taxonomy" id="1802701"/>
    <lineage>
        <taxon>Bacteria</taxon>
        <taxon>Candidatus Yanofskyibacteriota</taxon>
    </lineage>
</organism>
<dbReference type="FunFam" id="3.40.50.300:FF:000285">
    <property type="entry name" value="Sporulation initiation inhibitor Soj"/>
    <property type="match status" value="1"/>
</dbReference>
<dbReference type="InterPro" id="IPR050678">
    <property type="entry name" value="DNA_Partitioning_ATPase"/>
</dbReference>
<evidence type="ECO:0000313" key="2">
    <source>
        <dbReference type="EMBL" id="OGN28831.1"/>
    </source>
</evidence>
<protein>
    <recommendedName>
        <fullName evidence="1">AAA domain-containing protein</fullName>
    </recommendedName>
</protein>
<sequence length="273" mass="29746">MARIIGVINFKGGVGKTTTASNLGAYLAAMGKYVLLVDLDPQANATAGLGVYLEPDHLNLYHALVDDKEPEAIIRKSGIFGYDILPAAPSLAGASVELVGVEERELWLKRVLNKIRTHYDYIILDSPPSLGLLTINGLAASEGLVIPVQCEYYALEGLSQLLNTIDLVRSSLNPKLQIYGVLLTMYDKRNALSQQVVKEVKTNFPGHVFEAIIPRSVSLAEAPSYGKTILQFDESSKGAQAYKQLAEEIIQLSEQPPTISLQPQAISRKPEQT</sequence>
<dbReference type="InterPro" id="IPR025669">
    <property type="entry name" value="AAA_dom"/>
</dbReference>
<dbReference type="AlphaFoldDB" id="A0A1F8GU66"/>
<dbReference type="EMBL" id="MGKP01000012">
    <property type="protein sequence ID" value="OGN28831.1"/>
    <property type="molecule type" value="Genomic_DNA"/>
</dbReference>
<comment type="caution">
    <text evidence="2">The sequence shown here is derived from an EMBL/GenBank/DDBJ whole genome shotgun (WGS) entry which is preliminary data.</text>
</comment>
<proteinExistence type="predicted"/>
<dbReference type="SUPFAM" id="SSF52540">
    <property type="entry name" value="P-loop containing nucleoside triphosphate hydrolases"/>
    <property type="match status" value="1"/>
</dbReference>
<dbReference type="Proteomes" id="UP000179047">
    <property type="component" value="Unassembled WGS sequence"/>
</dbReference>
<reference evidence="2 3" key="1">
    <citation type="journal article" date="2016" name="Nat. Commun.">
        <title>Thousands of microbial genomes shed light on interconnected biogeochemical processes in an aquifer system.</title>
        <authorList>
            <person name="Anantharaman K."/>
            <person name="Brown C.T."/>
            <person name="Hug L.A."/>
            <person name="Sharon I."/>
            <person name="Castelle C.J."/>
            <person name="Probst A.J."/>
            <person name="Thomas B.C."/>
            <person name="Singh A."/>
            <person name="Wilkins M.J."/>
            <person name="Karaoz U."/>
            <person name="Brodie E.L."/>
            <person name="Williams K.H."/>
            <person name="Hubbard S.S."/>
            <person name="Banfield J.F."/>
        </authorList>
    </citation>
    <scope>NUCLEOTIDE SEQUENCE [LARGE SCALE GENOMIC DNA]</scope>
</reference>
<dbReference type="InterPro" id="IPR027417">
    <property type="entry name" value="P-loop_NTPase"/>
</dbReference>
<dbReference type="CDD" id="cd02042">
    <property type="entry name" value="ParAB_family"/>
    <property type="match status" value="1"/>
</dbReference>
<accession>A0A1F8GU66</accession>
<dbReference type="STRING" id="1802701.A3A33_03440"/>
<dbReference type="PANTHER" id="PTHR13696:SF52">
    <property type="entry name" value="PARA FAMILY PROTEIN CT_582"/>
    <property type="match status" value="1"/>
</dbReference>
<gene>
    <name evidence="2" type="ORF">A3A33_03440</name>
</gene>
<name>A0A1F8GU66_9BACT</name>
<feature type="domain" description="AAA" evidence="1">
    <location>
        <begin position="3"/>
        <end position="178"/>
    </location>
</feature>
<dbReference type="PANTHER" id="PTHR13696">
    <property type="entry name" value="P-LOOP CONTAINING NUCLEOSIDE TRIPHOSPHATE HYDROLASE"/>
    <property type="match status" value="1"/>
</dbReference>
<evidence type="ECO:0000259" key="1">
    <source>
        <dbReference type="Pfam" id="PF13614"/>
    </source>
</evidence>
<dbReference type="Pfam" id="PF13614">
    <property type="entry name" value="AAA_31"/>
    <property type="match status" value="1"/>
</dbReference>